<dbReference type="EMBL" id="FO082265">
    <property type="protein sequence ID" value="CCO19527.1"/>
    <property type="molecule type" value="Genomic_DNA"/>
</dbReference>
<sequence>MTNEKSSLKNQRDAYFQALENDEKILKKNKRKHGTTNTKSEQMERKKQLDSKRKLALEKLQKKNKSVIITKHSQQQDVTEDEKEDQTITGIPGPPTDEKPLTREELRKFRFFRVSFPLGVKAGETIRAQIPFGPIVRVTVPNGLEEETEKERTVEFYVKNWEGMEDAYVPPPPPGMEKQYRKAKAHAEKMLERGKEVTCEIVGEDMGVKERRILSGGYFGEEEDEEEEEDEGRRIPPPPPISQFVPPPPPPVVVNPMMPMAMGARMMQQQIQPPPPPPPPPHP</sequence>
<reference evidence="2 3" key="1">
    <citation type="submission" date="2011-10" db="EMBL/GenBank/DDBJ databases">
        <authorList>
            <person name="Genoscope - CEA"/>
        </authorList>
    </citation>
    <scope>NUCLEOTIDE SEQUENCE [LARGE SCALE GENOMIC DNA]</scope>
    <source>
        <strain evidence="2 3">RCC 1105</strain>
    </source>
</reference>
<feature type="region of interest" description="Disordered" evidence="1">
    <location>
        <begin position="213"/>
        <end position="283"/>
    </location>
</feature>
<dbReference type="GO" id="GO:0005884">
    <property type="term" value="C:actin filament"/>
    <property type="evidence" value="ECO:0007669"/>
    <property type="project" value="TreeGrafter"/>
</dbReference>
<dbReference type="GO" id="GO:0030041">
    <property type="term" value="P:actin filament polymerization"/>
    <property type="evidence" value="ECO:0007669"/>
    <property type="project" value="TreeGrafter"/>
</dbReference>
<dbReference type="InterPro" id="IPR051412">
    <property type="entry name" value="Formin_Homology_Diaphanous_sf"/>
</dbReference>
<dbReference type="GeneID" id="19011706"/>
<evidence type="ECO:0000256" key="1">
    <source>
        <dbReference type="SAM" id="MobiDB-lite"/>
    </source>
</evidence>
<gene>
    <name evidence="2" type="ordered locus">Bathy14g00790</name>
</gene>
<organism evidence="2 3">
    <name type="scientific">Bathycoccus prasinos</name>
    <dbReference type="NCBI Taxonomy" id="41875"/>
    <lineage>
        <taxon>Eukaryota</taxon>
        <taxon>Viridiplantae</taxon>
        <taxon>Chlorophyta</taxon>
        <taxon>Mamiellophyceae</taxon>
        <taxon>Mamiellales</taxon>
        <taxon>Bathycoccaceae</taxon>
        <taxon>Bathycoccus</taxon>
    </lineage>
</organism>
<feature type="compositionally biased region" description="Low complexity" evidence="1">
    <location>
        <begin position="254"/>
        <end position="271"/>
    </location>
</feature>
<feature type="compositionally biased region" description="Pro residues" evidence="1">
    <location>
        <begin position="235"/>
        <end position="253"/>
    </location>
</feature>
<evidence type="ECO:0000313" key="2">
    <source>
        <dbReference type="EMBL" id="CCO19527.1"/>
    </source>
</evidence>
<keyword evidence="3" id="KW-1185">Reference proteome</keyword>
<accession>K8EMT7</accession>
<protein>
    <submittedName>
        <fullName evidence="2">Uncharacterized protein</fullName>
    </submittedName>
</protein>
<proteinExistence type="predicted"/>
<feature type="compositionally biased region" description="Acidic residues" evidence="1">
    <location>
        <begin position="220"/>
        <end position="230"/>
    </location>
</feature>
<feature type="region of interest" description="Disordered" evidence="1">
    <location>
        <begin position="1"/>
        <end position="100"/>
    </location>
</feature>
<dbReference type="RefSeq" id="XP_007509070.1">
    <property type="nucleotide sequence ID" value="XM_007509008.1"/>
</dbReference>
<dbReference type="AlphaFoldDB" id="K8EMT7"/>
<feature type="compositionally biased region" description="Pro residues" evidence="1">
    <location>
        <begin position="272"/>
        <end position="283"/>
    </location>
</feature>
<evidence type="ECO:0000313" key="3">
    <source>
        <dbReference type="Proteomes" id="UP000198341"/>
    </source>
</evidence>
<dbReference type="PANTHER" id="PTHR45691">
    <property type="entry name" value="PROTEIN DIAPHANOUS"/>
    <property type="match status" value="1"/>
</dbReference>
<dbReference type="Proteomes" id="UP000198341">
    <property type="component" value="Chromosome 14"/>
</dbReference>
<feature type="compositionally biased region" description="Basic and acidic residues" evidence="1">
    <location>
        <begin position="41"/>
        <end position="61"/>
    </location>
</feature>
<name>K8EMT7_9CHLO</name>
<dbReference type="KEGG" id="bpg:Bathy14g00790"/>
<dbReference type="PANTHER" id="PTHR45691:SF1">
    <property type="entry name" value="FH2 DOMAIN-CONTAINING PROTEIN 1-RELATED"/>
    <property type="match status" value="1"/>
</dbReference>
<feature type="compositionally biased region" description="Basic and acidic residues" evidence="1">
    <location>
        <begin position="1"/>
        <end position="12"/>
    </location>
</feature>